<dbReference type="OMA" id="CEVSPID"/>
<dbReference type="GeneID" id="9230369"/>
<feature type="transmembrane region" description="Helical" evidence="2">
    <location>
        <begin position="1359"/>
        <end position="1380"/>
    </location>
</feature>
<keyword evidence="2" id="KW-0812">Transmembrane</keyword>
<feature type="transmembrane region" description="Helical" evidence="2">
    <location>
        <begin position="1307"/>
        <end position="1327"/>
    </location>
</feature>
<gene>
    <name evidence="3" type="ORF">MCYG_03193</name>
</gene>
<feature type="compositionally biased region" description="Basic and acidic residues" evidence="1">
    <location>
        <begin position="460"/>
        <end position="470"/>
    </location>
</feature>
<evidence type="ECO:0000313" key="4">
    <source>
        <dbReference type="Proteomes" id="UP000002035"/>
    </source>
</evidence>
<feature type="compositionally biased region" description="Pro residues" evidence="1">
    <location>
        <begin position="125"/>
        <end position="144"/>
    </location>
</feature>
<sequence length="1381" mass="152734">MELSQITWESLLLMDGHRDGADTQPALRRSLLPAPLRIGSVSTPPSQYGSYRSPSPPISPAPTLLVSVQTPQHTRSMSGQLSLHEYRRKLSHPDVQGGTTAAPRRMLKRKPKTINLNNRQGNPTPLSPPATPPAPDALAPSPPLSPDLISEHLTFSPGYSNASNPARSCEVSPIDGSFLDFLRTTPYSPLTDNHPYDALIENKTPHWTLTTLRDSIRQIPIRFTTHTKSASESALPRTLRHRGVSFEILTPRRYTSSPMAQTPDRTARPMNRYMLTPTDMEIHQLPKLRRRSASLGAERRCTPSRALFEDLPTAYSSITSGTSNKTKLFHNSVSSDENLPLSPSGTTAYDDQAMILGAQQADDSVCSEASDLPTGQAVLEEISTAPEGIDDGIHPCNAESEPNKLVKRSPGCPRIRPIISMFLNQHQPNLHGARGRIEKPKTISNIINRRPNSRPGSAHGDIEQQIEERSAPQPESVQHEPDNLRRTLHEISTPHHHEASDVDNITAPQDIRGESPARQPSAFSFQESNHLEEWKSFILTGTTDQVSSEDLPKSMRRTSIFGPNFSRPMSSRSRHRKASRRTERRPQTSDVTFPQEAHPNLPRLSTPSLRCSEDRQGEQREMACYSMPLPQPFSPIEDMTITRAGSQLDMGPGSSQSSSTNRLSQHTVSSMALGSPQYPKSMLPFEQKEKKSHPFFHAHLGSPRAKKKGGGNLTVMASHKGKQSISSVLDGDSDIEVDEGGSEKDWETVTESQMFRPRCRIPISNLESGSSLANYSSAGTLANRSLMDIPLRPLQGSNDLRSPLNNRSHRFRRPSWMHTSRQRRFPEISAPSFPRHLYSMSEFPRDPEALFNTVPPLMASTAQLPALRASSSSYYHHPTPLREPHANPFQSTPPSLNEQPSESYGKAGRERSGFVSAIRSSKLNLQDNESNNLFSSGHSAGPIRSLRPLPGHGSMESSAWWTRPSLNTMTSQQPFHSTPFSSNIRGVQDRTSLHSHHLTAHHPTSTTQNIPATDIISSKNTLPVTSHTAQTPSLALRTPDATYQDIELGTLTRTRHRSIPARSRVSSLTSLVSGTSNSRNPPGSLYLSIRAARDRARNHRHNRTLTNNSTSTTNEHLLSTRPDTRASSRGETRRDSTMDSYEAGAERVSSPRSFFAMSPSMYSRPPTRSQSVSTSRKIRSPKPDDILRERLDRIETASIVLSNHSPSLHEGCVRSPWTTCQPAKQFTITHGASSLFATIDEEVAVLPDAYCSTYGRHVFPEPPRLTPQPYRGQRRHQQGGSPGSAGGTEVSAGNGSLSAQRKLGRQLIILFSLVIPFGWFVVAYIGFEGKMADSLIRWRSNGAISEFHVKEKYWASQLAISYGMLTFIALLVVLTICLTAL</sequence>
<feature type="region of interest" description="Disordered" evidence="1">
    <location>
        <begin position="1095"/>
        <end position="1183"/>
    </location>
</feature>
<proteinExistence type="predicted"/>
<dbReference type="Proteomes" id="UP000002035">
    <property type="component" value="Unassembled WGS sequence"/>
</dbReference>
<feature type="region of interest" description="Disordered" evidence="1">
    <location>
        <begin position="388"/>
        <end position="409"/>
    </location>
</feature>
<dbReference type="VEuPathDB" id="FungiDB:MCYG_03193"/>
<feature type="compositionally biased region" description="Basic and acidic residues" evidence="1">
    <location>
        <begin position="477"/>
        <end position="500"/>
    </location>
</feature>
<feature type="region of interest" description="Disordered" evidence="1">
    <location>
        <begin position="991"/>
        <end position="1010"/>
    </location>
</feature>
<evidence type="ECO:0000256" key="2">
    <source>
        <dbReference type="SAM" id="Phobius"/>
    </source>
</evidence>
<feature type="region of interest" description="Disordered" evidence="1">
    <location>
        <begin position="38"/>
        <end position="58"/>
    </location>
</feature>
<keyword evidence="2" id="KW-0472">Membrane</keyword>
<feature type="region of interest" description="Disordered" evidence="1">
    <location>
        <begin position="431"/>
        <end position="521"/>
    </location>
</feature>
<evidence type="ECO:0000313" key="3">
    <source>
        <dbReference type="EMBL" id="EEQ30374.1"/>
    </source>
</evidence>
<feature type="compositionally biased region" description="Low complexity" evidence="1">
    <location>
        <begin position="1104"/>
        <end position="1120"/>
    </location>
</feature>
<feature type="compositionally biased region" description="Polar residues" evidence="1">
    <location>
        <begin position="40"/>
        <end position="53"/>
    </location>
</feature>
<feature type="region of interest" description="Disordered" evidence="1">
    <location>
        <begin position="873"/>
        <end position="913"/>
    </location>
</feature>
<feature type="compositionally biased region" description="Basic and acidic residues" evidence="1">
    <location>
        <begin position="1122"/>
        <end position="1137"/>
    </location>
</feature>
<feature type="region of interest" description="Disordered" evidence="1">
    <location>
        <begin position="1260"/>
        <end position="1293"/>
    </location>
</feature>
<protein>
    <submittedName>
        <fullName evidence="3">Uncharacterized protein</fullName>
    </submittedName>
</protein>
<organism evidence="3 4">
    <name type="scientific">Arthroderma otae (strain ATCC MYA-4605 / CBS 113480)</name>
    <name type="common">Microsporum canis</name>
    <dbReference type="NCBI Taxonomy" id="554155"/>
    <lineage>
        <taxon>Eukaryota</taxon>
        <taxon>Fungi</taxon>
        <taxon>Dikarya</taxon>
        <taxon>Ascomycota</taxon>
        <taxon>Pezizomycotina</taxon>
        <taxon>Eurotiomycetes</taxon>
        <taxon>Eurotiomycetidae</taxon>
        <taxon>Onygenales</taxon>
        <taxon>Arthrodermataceae</taxon>
        <taxon>Microsporum</taxon>
    </lineage>
</organism>
<dbReference type="HOGENOM" id="CLU_006712_0_0_1"/>
<feature type="compositionally biased region" description="Polar residues" evidence="1">
    <location>
        <begin position="888"/>
        <end position="902"/>
    </location>
</feature>
<accession>C5FL02</accession>
<dbReference type="eggNOG" id="ENOG502RNWT">
    <property type="taxonomic scope" value="Eukaryota"/>
</dbReference>
<feature type="compositionally biased region" description="Polar residues" evidence="1">
    <location>
        <begin position="1166"/>
        <end position="1175"/>
    </location>
</feature>
<feature type="region of interest" description="Disordered" evidence="1">
    <location>
        <begin position="545"/>
        <end position="618"/>
    </location>
</feature>
<keyword evidence="4" id="KW-1185">Reference proteome</keyword>
<dbReference type="EMBL" id="DS995703">
    <property type="protein sequence ID" value="EEQ30374.1"/>
    <property type="molecule type" value="Genomic_DNA"/>
</dbReference>
<dbReference type="OrthoDB" id="5353066at2759"/>
<feature type="region of interest" description="Disordered" evidence="1">
    <location>
        <begin position="645"/>
        <end position="675"/>
    </location>
</feature>
<dbReference type="RefSeq" id="XP_002847687.1">
    <property type="nucleotide sequence ID" value="XM_002847641.1"/>
</dbReference>
<feature type="region of interest" description="Disordered" evidence="1">
    <location>
        <begin position="929"/>
        <end position="958"/>
    </location>
</feature>
<feature type="compositionally biased region" description="Polar residues" evidence="1">
    <location>
        <begin position="660"/>
        <end position="672"/>
    </location>
</feature>
<name>C5FL02_ARTOC</name>
<feature type="region of interest" description="Disordered" evidence="1">
    <location>
        <begin position="88"/>
        <end position="144"/>
    </location>
</feature>
<feature type="compositionally biased region" description="Polar residues" evidence="1">
    <location>
        <begin position="929"/>
        <end position="938"/>
    </location>
</feature>
<evidence type="ECO:0000256" key="1">
    <source>
        <dbReference type="SAM" id="MobiDB-lite"/>
    </source>
</evidence>
<reference evidence="4" key="1">
    <citation type="journal article" date="2012" name="MBio">
        <title>Comparative genome analysis of Trichophyton rubrum and related dermatophytes reveals candidate genes involved in infection.</title>
        <authorList>
            <person name="Martinez D.A."/>
            <person name="Oliver B.G."/>
            <person name="Graeser Y."/>
            <person name="Goldberg J.M."/>
            <person name="Li W."/>
            <person name="Martinez-Rossi N.M."/>
            <person name="Monod M."/>
            <person name="Shelest E."/>
            <person name="Barton R.C."/>
            <person name="Birch E."/>
            <person name="Brakhage A.A."/>
            <person name="Chen Z."/>
            <person name="Gurr S.J."/>
            <person name="Heiman D."/>
            <person name="Heitman J."/>
            <person name="Kosti I."/>
            <person name="Rossi A."/>
            <person name="Saif S."/>
            <person name="Samalova M."/>
            <person name="Saunders C.W."/>
            <person name="Shea T."/>
            <person name="Summerbell R.C."/>
            <person name="Xu J."/>
            <person name="Young S."/>
            <person name="Zeng Q."/>
            <person name="Birren B.W."/>
            <person name="Cuomo C.A."/>
            <person name="White T.C."/>
        </authorList>
    </citation>
    <scope>NUCLEOTIDE SEQUENCE [LARGE SCALE GENOMIC DNA]</scope>
    <source>
        <strain evidence="4">ATCC MYA-4605 / CBS 113480</strain>
    </source>
</reference>
<keyword evidence="2" id="KW-1133">Transmembrane helix</keyword>